<reference evidence="2 3" key="1">
    <citation type="submission" date="2019-02" db="EMBL/GenBank/DDBJ databases">
        <title>Deep-cultivation of Planctomycetes and their phenomic and genomic characterization uncovers novel biology.</title>
        <authorList>
            <person name="Wiegand S."/>
            <person name="Jogler M."/>
            <person name="Boedeker C."/>
            <person name="Pinto D."/>
            <person name="Vollmers J."/>
            <person name="Rivas-Marin E."/>
            <person name="Kohn T."/>
            <person name="Peeters S.H."/>
            <person name="Heuer A."/>
            <person name="Rast P."/>
            <person name="Oberbeckmann S."/>
            <person name="Bunk B."/>
            <person name="Jeske O."/>
            <person name="Meyerdierks A."/>
            <person name="Storesund J.E."/>
            <person name="Kallscheuer N."/>
            <person name="Luecker S."/>
            <person name="Lage O.M."/>
            <person name="Pohl T."/>
            <person name="Merkel B.J."/>
            <person name="Hornburger P."/>
            <person name="Mueller R.-W."/>
            <person name="Bruemmer F."/>
            <person name="Labrenz M."/>
            <person name="Spormann A.M."/>
            <person name="Op Den Camp H."/>
            <person name="Overmann J."/>
            <person name="Amann R."/>
            <person name="Jetten M.S.M."/>
            <person name="Mascher T."/>
            <person name="Medema M.H."/>
            <person name="Devos D.P."/>
            <person name="Kaster A.-K."/>
            <person name="Ovreas L."/>
            <person name="Rohde M."/>
            <person name="Galperin M.Y."/>
            <person name="Jogler C."/>
        </authorList>
    </citation>
    <scope>NUCLEOTIDE SEQUENCE [LARGE SCALE GENOMIC DNA]</scope>
    <source>
        <strain evidence="2 3">Q31b</strain>
    </source>
</reference>
<dbReference type="InterPro" id="IPR027417">
    <property type="entry name" value="P-loop_NTPase"/>
</dbReference>
<dbReference type="InterPro" id="IPR038727">
    <property type="entry name" value="NadR/Ttd14_AAA_dom"/>
</dbReference>
<proteinExistence type="predicted"/>
<evidence type="ECO:0000259" key="1">
    <source>
        <dbReference type="Pfam" id="PF13521"/>
    </source>
</evidence>
<dbReference type="OrthoDB" id="9802794at2"/>
<dbReference type="RefSeq" id="WP_146600650.1">
    <property type="nucleotide sequence ID" value="NZ_SJPY01000005.1"/>
</dbReference>
<comment type="caution">
    <text evidence="2">The sequence shown here is derived from an EMBL/GenBank/DDBJ whole genome shotgun (WGS) entry which is preliminary data.</text>
</comment>
<feature type="domain" description="NadR/Ttd14 AAA" evidence="1">
    <location>
        <begin position="156"/>
        <end position="313"/>
    </location>
</feature>
<dbReference type="AlphaFoldDB" id="A0A5C6DYP3"/>
<accession>A0A5C6DYP3</accession>
<evidence type="ECO:0000313" key="2">
    <source>
        <dbReference type="EMBL" id="TWU40009.1"/>
    </source>
</evidence>
<sequence length="329" mass="38039">MTIGLTLGKYAPLHRGHQLVIERACAENEHVIVVIYDAPEVTRISLEKRAGWIKTLYPNVEVILAKDGPTIVGDSPEVTRLHDAYLQRLLAGRNITHFYSSEFYGDHVSRALNAIDRRVDESRSSVPTSGTSIRCDPFRYRHFLDPVVYRDLITQVVFLGAPSTGKTTLTSYLAEQFKTKWVPEYGREYWEKHHVQRRLTLEQLAEIAVGHRQSEDQMIVNANRYLFIDTDATTTYQFSMYYHDQAHPTVAKCADESRDRYQVFFLCDTDIPYDNTWDRSGEVHRENFQEAIESDLKRRGIKYVRIAGPLEQRVKRVTEILNALEIEAI</sequence>
<dbReference type="Pfam" id="PF13521">
    <property type="entry name" value="AAA_28"/>
    <property type="match status" value="1"/>
</dbReference>
<dbReference type="SUPFAM" id="SSF52374">
    <property type="entry name" value="Nucleotidylyl transferase"/>
    <property type="match status" value="1"/>
</dbReference>
<dbReference type="Proteomes" id="UP000315471">
    <property type="component" value="Unassembled WGS sequence"/>
</dbReference>
<protein>
    <submittedName>
        <fullName evidence="2">Trifunctional NAD biosynthesis/regulator protein NadR</fullName>
    </submittedName>
</protein>
<dbReference type="NCBIfam" id="TIGR00125">
    <property type="entry name" value="cyt_tran_rel"/>
    <property type="match status" value="1"/>
</dbReference>
<dbReference type="Gene3D" id="3.40.50.620">
    <property type="entry name" value="HUPs"/>
    <property type="match status" value="1"/>
</dbReference>
<dbReference type="EMBL" id="SJPY01000005">
    <property type="protein sequence ID" value="TWU40009.1"/>
    <property type="molecule type" value="Genomic_DNA"/>
</dbReference>
<dbReference type="PANTHER" id="PTHR37512:SF1">
    <property type="entry name" value="NADR_TTD14 AAA DOMAIN-CONTAINING PROTEIN"/>
    <property type="match status" value="1"/>
</dbReference>
<organism evidence="2 3">
    <name type="scientific">Novipirellula aureliae</name>
    <dbReference type="NCBI Taxonomy" id="2527966"/>
    <lineage>
        <taxon>Bacteria</taxon>
        <taxon>Pseudomonadati</taxon>
        <taxon>Planctomycetota</taxon>
        <taxon>Planctomycetia</taxon>
        <taxon>Pirellulales</taxon>
        <taxon>Pirellulaceae</taxon>
        <taxon>Novipirellula</taxon>
    </lineage>
</organism>
<dbReference type="SUPFAM" id="SSF52540">
    <property type="entry name" value="P-loop containing nucleoside triphosphate hydrolases"/>
    <property type="match status" value="1"/>
</dbReference>
<name>A0A5C6DYP3_9BACT</name>
<evidence type="ECO:0000313" key="3">
    <source>
        <dbReference type="Proteomes" id="UP000315471"/>
    </source>
</evidence>
<gene>
    <name evidence="2" type="primary">nadR</name>
    <name evidence="2" type="ORF">Q31b_33250</name>
</gene>
<dbReference type="Gene3D" id="3.40.50.300">
    <property type="entry name" value="P-loop containing nucleotide triphosphate hydrolases"/>
    <property type="match status" value="1"/>
</dbReference>
<keyword evidence="3" id="KW-1185">Reference proteome</keyword>
<dbReference type="InterPro" id="IPR004821">
    <property type="entry name" value="Cyt_trans-like"/>
</dbReference>
<dbReference type="InterPro" id="IPR052735">
    <property type="entry name" value="NAD_biosynth-regulator"/>
</dbReference>
<dbReference type="InterPro" id="IPR014729">
    <property type="entry name" value="Rossmann-like_a/b/a_fold"/>
</dbReference>
<dbReference type="GO" id="GO:0003824">
    <property type="term" value="F:catalytic activity"/>
    <property type="evidence" value="ECO:0007669"/>
    <property type="project" value="InterPro"/>
</dbReference>
<dbReference type="PANTHER" id="PTHR37512">
    <property type="entry name" value="TRIFUNCTIONAL NAD BIOSYNTHESIS/REGULATOR PROTEIN NADR"/>
    <property type="match status" value="1"/>
</dbReference>